<feature type="non-terminal residue" evidence="1">
    <location>
        <position position="64"/>
    </location>
</feature>
<name>A0ACA9QT81_9GLOM</name>
<accession>A0ACA9QT81</accession>
<keyword evidence="2" id="KW-1185">Reference proteome</keyword>
<gene>
    <name evidence="1" type="ORF">DHETER_LOCUS15502</name>
</gene>
<protein>
    <submittedName>
        <fullName evidence="1">11954_t:CDS:1</fullName>
    </submittedName>
</protein>
<dbReference type="EMBL" id="CAJVPU010053233">
    <property type="protein sequence ID" value="CAG8764775.1"/>
    <property type="molecule type" value="Genomic_DNA"/>
</dbReference>
<comment type="caution">
    <text evidence="1">The sequence shown here is derived from an EMBL/GenBank/DDBJ whole genome shotgun (WGS) entry which is preliminary data.</text>
</comment>
<proteinExistence type="predicted"/>
<evidence type="ECO:0000313" key="1">
    <source>
        <dbReference type="EMBL" id="CAG8764775.1"/>
    </source>
</evidence>
<evidence type="ECO:0000313" key="2">
    <source>
        <dbReference type="Proteomes" id="UP000789702"/>
    </source>
</evidence>
<sequence>MSGSEQYSDATIIKGAANSTIRADIFMRQKSHIFFLIPLAVPIINIRKNDSNVRIRAAPTNNAE</sequence>
<reference evidence="1" key="1">
    <citation type="submission" date="2021-06" db="EMBL/GenBank/DDBJ databases">
        <authorList>
            <person name="Kallberg Y."/>
            <person name="Tangrot J."/>
            <person name="Rosling A."/>
        </authorList>
    </citation>
    <scope>NUCLEOTIDE SEQUENCE</scope>
    <source>
        <strain evidence="1">IL203A</strain>
    </source>
</reference>
<organism evidence="1 2">
    <name type="scientific">Dentiscutata heterogama</name>
    <dbReference type="NCBI Taxonomy" id="1316150"/>
    <lineage>
        <taxon>Eukaryota</taxon>
        <taxon>Fungi</taxon>
        <taxon>Fungi incertae sedis</taxon>
        <taxon>Mucoromycota</taxon>
        <taxon>Glomeromycotina</taxon>
        <taxon>Glomeromycetes</taxon>
        <taxon>Diversisporales</taxon>
        <taxon>Gigasporaceae</taxon>
        <taxon>Dentiscutata</taxon>
    </lineage>
</organism>
<dbReference type="Proteomes" id="UP000789702">
    <property type="component" value="Unassembled WGS sequence"/>
</dbReference>